<comment type="pathway">
    <text evidence="9">Phospholipid metabolism; phosphatidylethanolamine biosynthesis; phosphatidylethanolamine from ethanolamine: step 2/3.</text>
</comment>
<dbReference type="NCBIfam" id="TIGR00125">
    <property type="entry name" value="cyt_tran_rel"/>
    <property type="match status" value="1"/>
</dbReference>
<feature type="non-terminal residue" evidence="13">
    <location>
        <position position="297"/>
    </location>
</feature>
<dbReference type="InterPro" id="IPR014729">
    <property type="entry name" value="Rossmann-like_a/b/a_fold"/>
</dbReference>
<dbReference type="PANTHER" id="PTHR45780">
    <property type="entry name" value="ETHANOLAMINE-PHOSPHATE CYTIDYLYLTRANSFERASE"/>
    <property type="match status" value="1"/>
</dbReference>
<keyword evidence="8" id="KW-1208">Phospholipid metabolism</keyword>
<dbReference type="InterPro" id="IPR044608">
    <property type="entry name" value="Ect1/PCYT2"/>
</dbReference>
<dbReference type="Pfam" id="PF01467">
    <property type="entry name" value="CTP_transf_like"/>
    <property type="match status" value="1"/>
</dbReference>
<dbReference type="EMBL" id="JADAQX010000269">
    <property type="protein sequence ID" value="KAF8820935.1"/>
    <property type="molecule type" value="Genomic_DNA"/>
</dbReference>
<comment type="pathway">
    <text evidence="1">Lipid metabolism.</text>
</comment>
<evidence type="ECO:0000256" key="10">
    <source>
        <dbReference type="ARBA" id="ARBA00024221"/>
    </source>
</evidence>
<dbReference type="SUPFAM" id="SSF52374">
    <property type="entry name" value="Nucleotidylyl transferase"/>
    <property type="match status" value="1"/>
</dbReference>
<evidence type="ECO:0000256" key="11">
    <source>
        <dbReference type="ARBA" id="ARBA00031473"/>
    </source>
</evidence>
<keyword evidence="3" id="KW-0444">Lipid biosynthesis</keyword>
<evidence type="ECO:0000259" key="12">
    <source>
        <dbReference type="Pfam" id="PF01467"/>
    </source>
</evidence>
<dbReference type="PANTHER" id="PTHR45780:SF2">
    <property type="entry name" value="ETHANOLAMINE-PHOSPHATE CYTIDYLYLTRANSFERASE"/>
    <property type="match status" value="1"/>
</dbReference>
<evidence type="ECO:0000256" key="8">
    <source>
        <dbReference type="ARBA" id="ARBA00023264"/>
    </source>
</evidence>
<accession>A0ABQ7JAF1</accession>
<dbReference type="Proteomes" id="UP000823046">
    <property type="component" value="Unassembled WGS sequence"/>
</dbReference>
<protein>
    <recommendedName>
        <fullName evidence="10">ethanolamine-phosphate cytidylyltransferase</fullName>
        <ecNumber evidence="10">2.7.7.14</ecNumber>
    </recommendedName>
    <alternativeName>
        <fullName evidence="11">CTP:phosphoethanolamine cytidylyltransferase</fullName>
    </alternativeName>
</protein>
<sequence length="297" mass="33193">MASTRNSSPFENADVDIRKLIAIYNQIASDNFLSKQLKSLHTSYHVSTPTDERLQTEVAAEVSAIRSFLKNGEAGPHFPDAAGDCRIYADGVFDLIHSGHFNAFRQAKAMGDRLVVGINSDEEVRTVKGSLTIYNEEERAEIVRACKWVDEVLIGTPYAVTLDFLNSVKCHYAAHGDDMAVGVNGMDCYDEPRAANRLKIFKRTEGISSTALVSRLLVATERLRSSFACSHPTTIHQFVEENLRSKRVSRQTLTSTKRLLEFIGPPKQPKPTDKRGKFFISKMYKILVSFDVGERGE</sequence>
<keyword evidence="6" id="KW-0443">Lipid metabolism</keyword>
<dbReference type="EC" id="2.7.7.14" evidence="10"/>
<evidence type="ECO:0000256" key="5">
    <source>
        <dbReference type="ARBA" id="ARBA00022695"/>
    </source>
</evidence>
<evidence type="ECO:0000256" key="2">
    <source>
        <dbReference type="ARBA" id="ARBA00010101"/>
    </source>
</evidence>
<evidence type="ECO:0000256" key="9">
    <source>
        <dbReference type="ARBA" id="ARBA00024191"/>
    </source>
</evidence>
<keyword evidence="14" id="KW-1185">Reference proteome</keyword>
<gene>
    <name evidence="13" type="ORF">IE077_002639</name>
</gene>
<evidence type="ECO:0000256" key="3">
    <source>
        <dbReference type="ARBA" id="ARBA00022516"/>
    </source>
</evidence>
<proteinExistence type="inferred from homology"/>
<organism evidence="13 14">
    <name type="scientific">Cardiosporidium cionae</name>
    <dbReference type="NCBI Taxonomy" id="476202"/>
    <lineage>
        <taxon>Eukaryota</taxon>
        <taxon>Sar</taxon>
        <taxon>Alveolata</taxon>
        <taxon>Apicomplexa</taxon>
        <taxon>Aconoidasida</taxon>
        <taxon>Nephromycida</taxon>
        <taxon>Cardiosporidium</taxon>
    </lineage>
</organism>
<evidence type="ECO:0000313" key="14">
    <source>
        <dbReference type="Proteomes" id="UP000823046"/>
    </source>
</evidence>
<comment type="caution">
    <text evidence="13">The sequence shown here is derived from an EMBL/GenBank/DDBJ whole genome shotgun (WGS) entry which is preliminary data.</text>
</comment>
<evidence type="ECO:0000256" key="4">
    <source>
        <dbReference type="ARBA" id="ARBA00022679"/>
    </source>
</evidence>
<evidence type="ECO:0000256" key="7">
    <source>
        <dbReference type="ARBA" id="ARBA00023209"/>
    </source>
</evidence>
<dbReference type="InterPro" id="IPR041723">
    <property type="entry name" value="CCT"/>
</dbReference>
<keyword evidence="5" id="KW-0548">Nucleotidyltransferase</keyword>
<keyword evidence="4" id="KW-0808">Transferase</keyword>
<reference evidence="13 14" key="1">
    <citation type="journal article" date="2020" name="bioRxiv">
        <title>Metabolic contributions of an alphaproteobacterial endosymbiont in the apicomplexan Cardiosporidium cionae.</title>
        <authorList>
            <person name="Hunter E.S."/>
            <person name="Paight C.J."/>
            <person name="Lane C.E."/>
        </authorList>
    </citation>
    <scope>NUCLEOTIDE SEQUENCE [LARGE SCALE GENOMIC DNA]</scope>
    <source>
        <strain evidence="13">ESH_2018</strain>
    </source>
</reference>
<feature type="domain" description="Cytidyltransferase-like" evidence="12">
    <location>
        <begin position="88"/>
        <end position="213"/>
    </location>
</feature>
<dbReference type="InterPro" id="IPR004821">
    <property type="entry name" value="Cyt_trans-like"/>
</dbReference>
<dbReference type="Gene3D" id="3.40.50.620">
    <property type="entry name" value="HUPs"/>
    <property type="match status" value="1"/>
</dbReference>
<dbReference type="CDD" id="cd02174">
    <property type="entry name" value="CCT"/>
    <property type="match status" value="1"/>
</dbReference>
<keyword evidence="7" id="KW-0594">Phospholipid biosynthesis</keyword>
<evidence type="ECO:0000256" key="6">
    <source>
        <dbReference type="ARBA" id="ARBA00023098"/>
    </source>
</evidence>
<evidence type="ECO:0000256" key="1">
    <source>
        <dbReference type="ARBA" id="ARBA00005189"/>
    </source>
</evidence>
<evidence type="ECO:0000313" key="13">
    <source>
        <dbReference type="EMBL" id="KAF8820935.1"/>
    </source>
</evidence>
<name>A0ABQ7JAF1_9APIC</name>
<comment type="similarity">
    <text evidence="2">Belongs to the cytidylyltransferase family.</text>
</comment>